<name>A0A8R1E795_CAEJA</name>
<reference evidence="2" key="1">
    <citation type="submission" date="2010-08" db="EMBL/GenBank/DDBJ databases">
        <authorList>
            <consortium name="Caenorhabditis japonica Sequencing Consortium"/>
            <person name="Wilson R.K."/>
        </authorList>
    </citation>
    <scope>NUCLEOTIDE SEQUENCE [LARGE SCALE GENOMIC DNA]</scope>
    <source>
        <strain evidence="2">DF5081</strain>
    </source>
</reference>
<sequence length="91" mass="10275">MCQMMKPICVNQSNSFANSVAGDSSSRNEVAATCSDWINKNWKATELRPLASTLLVCLSIFLSFSNESVFFRSHWPPIPAYWPSQKRCPIM</sequence>
<dbReference type="EnsemblMetazoa" id="CJA27471a.1">
    <property type="protein sequence ID" value="CJA27471a.1"/>
    <property type="gene ID" value="WBGene00183043"/>
</dbReference>
<protein>
    <submittedName>
        <fullName evidence="1">Uncharacterized protein</fullName>
    </submittedName>
</protein>
<dbReference type="Proteomes" id="UP000005237">
    <property type="component" value="Unassembled WGS sequence"/>
</dbReference>
<proteinExistence type="predicted"/>
<reference evidence="1" key="2">
    <citation type="submission" date="2022-06" db="UniProtKB">
        <authorList>
            <consortium name="EnsemblMetazoa"/>
        </authorList>
    </citation>
    <scope>IDENTIFICATION</scope>
    <source>
        <strain evidence="1">DF5081</strain>
    </source>
</reference>
<evidence type="ECO:0000313" key="1">
    <source>
        <dbReference type="EnsemblMetazoa" id="CJA27471a.1"/>
    </source>
</evidence>
<dbReference type="AlphaFoldDB" id="A0A8R1E795"/>
<organism evidence="1 2">
    <name type="scientific">Caenorhabditis japonica</name>
    <dbReference type="NCBI Taxonomy" id="281687"/>
    <lineage>
        <taxon>Eukaryota</taxon>
        <taxon>Metazoa</taxon>
        <taxon>Ecdysozoa</taxon>
        <taxon>Nematoda</taxon>
        <taxon>Chromadorea</taxon>
        <taxon>Rhabditida</taxon>
        <taxon>Rhabditina</taxon>
        <taxon>Rhabditomorpha</taxon>
        <taxon>Rhabditoidea</taxon>
        <taxon>Rhabditidae</taxon>
        <taxon>Peloderinae</taxon>
        <taxon>Caenorhabditis</taxon>
    </lineage>
</organism>
<accession>A0A8R1E795</accession>
<keyword evidence="2" id="KW-1185">Reference proteome</keyword>
<evidence type="ECO:0000313" key="2">
    <source>
        <dbReference type="Proteomes" id="UP000005237"/>
    </source>
</evidence>